<gene>
    <name evidence="8" type="ORF">I532_16573</name>
</gene>
<evidence type="ECO:0000256" key="2">
    <source>
        <dbReference type="ARBA" id="ARBA00022475"/>
    </source>
</evidence>
<dbReference type="NCBIfam" id="TIGR00254">
    <property type="entry name" value="GGDEF"/>
    <property type="match status" value="1"/>
</dbReference>
<dbReference type="AlphaFoldDB" id="M8DDU2"/>
<evidence type="ECO:0000313" key="9">
    <source>
        <dbReference type="Proteomes" id="UP000012081"/>
    </source>
</evidence>
<dbReference type="GO" id="GO:0005886">
    <property type="term" value="C:plasma membrane"/>
    <property type="evidence" value="ECO:0007669"/>
    <property type="project" value="UniProtKB-SubCell"/>
</dbReference>
<organism evidence="8 9">
    <name type="scientific">Brevibacillus borstelensis AK1</name>
    <dbReference type="NCBI Taxonomy" id="1300222"/>
    <lineage>
        <taxon>Bacteria</taxon>
        <taxon>Bacillati</taxon>
        <taxon>Bacillota</taxon>
        <taxon>Bacilli</taxon>
        <taxon>Bacillales</taxon>
        <taxon>Paenibacillaceae</taxon>
        <taxon>Brevibacillus</taxon>
    </lineage>
</organism>
<dbReference type="CDD" id="cd12912">
    <property type="entry name" value="PDC2_MCP_like"/>
    <property type="match status" value="1"/>
</dbReference>
<dbReference type="Proteomes" id="UP000012081">
    <property type="component" value="Unassembled WGS sequence"/>
</dbReference>
<dbReference type="InterPro" id="IPR043128">
    <property type="entry name" value="Rev_trsase/Diguanyl_cyclase"/>
</dbReference>
<dbReference type="PATRIC" id="fig|1300222.3.peg.3468"/>
<accession>M8DDU2</accession>
<dbReference type="PANTHER" id="PTHR45138:SF9">
    <property type="entry name" value="DIGUANYLATE CYCLASE DGCM-RELATED"/>
    <property type="match status" value="1"/>
</dbReference>
<dbReference type="CDD" id="cd18773">
    <property type="entry name" value="PDC1_HK_sensor"/>
    <property type="match status" value="1"/>
</dbReference>
<name>M8DDU2_9BACL</name>
<protein>
    <submittedName>
        <fullName evidence="8">Diguanylate cyclase</fullName>
    </submittedName>
</protein>
<dbReference type="SMART" id="SM00267">
    <property type="entry name" value="GGDEF"/>
    <property type="match status" value="1"/>
</dbReference>
<dbReference type="CDD" id="cd01949">
    <property type="entry name" value="GGDEF"/>
    <property type="match status" value="1"/>
</dbReference>
<dbReference type="PROSITE" id="PS50887">
    <property type="entry name" value="GGDEF"/>
    <property type="match status" value="1"/>
</dbReference>
<dbReference type="OrthoDB" id="9759607at2"/>
<evidence type="ECO:0000256" key="5">
    <source>
        <dbReference type="ARBA" id="ARBA00023136"/>
    </source>
</evidence>
<keyword evidence="2" id="KW-1003">Cell membrane</keyword>
<comment type="subcellular location">
    <subcellularLocation>
        <location evidence="1">Cell membrane</location>
        <topology evidence="1">Multi-pass membrane protein</topology>
    </subcellularLocation>
</comment>
<feature type="transmembrane region" description="Helical" evidence="6">
    <location>
        <begin position="12"/>
        <end position="36"/>
    </location>
</feature>
<keyword evidence="9" id="KW-1185">Reference proteome</keyword>
<keyword evidence="3 6" id="KW-0812">Transmembrane</keyword>
<comment type="caution">
    <text evidence="8">The sequence shown here is derived from an EMBL/GenBank/DDBJ whole genome shotgun (WGS) entry which is preliminary data.</text>
</comment>
<dbReference type="InterPro" id="IPR029151">
    <property type="entry name" value="Sensor-like_sf"/>
</dbReference>
<dbReference type="InterPro" id="IPR000160">
    <property type="entry name" value="GGDEF_dom"/>
</dbReference>
<dbReference type="STRING" id="1300222.I532_16573"/>
<dbReference type="Gene3D" id="3.30.450.20">
    <property type="entry name" value="PAS domain"/>
    <property type="match status" value="1"/>
</dbReference>
<dbReference type="PROSITE" id="PS51257">
    <property type="entry name" value="PROKAR_LIPOPROTEIN"/>
    <property type="match status" value="1"/>
</dbReference>
<dbReference type="SUPFAM" id="SSF55073">
    <property type="entry name" value="Nucleotide cyclase"/>
    <property type="match status" value="1"/>
</dbReference>
<feature type="domain" description="GGDEF" evidence="7">
    <location>
        <begin position="390"/>
        <end position="519"/>
    </location>
</feature>
<keyword evidence="4 6" id="KW-1133">Transmembrane helix</keyword>
<dbReference type="InterPro" id="IPR050469">
    <property type="entry name" value="Diguanylate_Cyclase"/>
</dbReference>
<dbReference type="GO" id="GO:1902201">
    <property type="term" value="P:negative regulation of bacterial-type flagellum-dependent cell motility"/>
    <property type="evidence" value="ECO:0007669"/>
    <property type="project" value="TreeGrafter"/>
</dbReference>
<dbReference type="GO" id="GO:0052621">
    <property type="term" value="F:diguanylate cyclase activity"/>
    <property type="evidence" value="ECO:0007669"/>
    <property type="project" value="TreeGrafter"/>
</dbReference>
<dbReference type="RefSeq" id="WP_003389594.1">
    <property type="nucleotide sequence ID" value="NZ_APBN01000007.1"/>
</dbReference>
<keyword evidence="5 6" id="KW-0472">Membrane</keyword>
<sequence>MDSYKHFTLRFWLIFLFSVSTFLIVLSCGAGIYLVVKQVMTDDILDINRAYSEKMAQTTDLMFQSMKKNLETSAGEIAPLLKDRQRLQQHLKLWQESTLFFNSILVANNKGKILATEPRMEVDGRFLMSSGAREALEKKKTVVSQPYKAITGRLIVLVSTPLWDENGNYAGFLGGTFYLEQDNTLHEFLGKHFYEDGSYLYVVDQNGTLIYHPEEERIGQMVDGNSVVQKLMDQKSGAERVVNTQGVPMLTGYAYVPSANWGIVSQTPEEEALAPTLKVVLDMFGYISPFFILLLLISFSLTQKMVNPLRQLANYAKSVRTAGTEVQPFPTIPTWYYEAEQINHAFQQYAETLRHKMNVIKRESLTDPLTGLANRRYIENTLRQWTETKKQFSVLLLDVDGFKKVNDEFGHQTGDEVLRFLSQAMKQHVRKGDICGRYGGEEFIVLLPETSAETAYLMAESLRMFMSDTVSPTGEPVTISLGVGTIAPQIDTKTLLALTDEAMYKAKQEGRNRTKLMRTIV</sequence>
<feature type="transmembrane region" description="Helical" evidence="6">
    <location>
        <begin position="283"/>
        <end position="302"/>
    </location>
</feature>
<evidence type="ECO:0000256" key="4">
    <source>
        <dbReference type="ARBA" id="ARBA00022989"/>
    </source>
</evidence>
<dbReference type="Gene3D" id="3.30.70.270">
    <property type="match status" value="1"/>
</dbReference>
<proteinExistence type="predicted"/>
<reference evidence="8 9" key="1">
    <citation type="submission" date="2013-03" db="EMBL/GenBank/DDBJ databases">
        <title>Assembly of a new bacterial strain Brevibacillus borstelensis AK1.</title>
        <authorList>
            <person name="Rajan I."/>
            <person name="PoliReddy D."/>
            <person name="Sugumar T."/>
            <person name="Rathinam K."/>
            <person name="Alqarawi S."/>
            <person name="Khalil A.B."/>
            <person name="Sivakumar N."/>
        </authorList>
    </citation>
    <scope>NUCLEOTIDE SEQUENCE [LARGE SCALE GENOMIC DNA]</scope>
    <source>
        <strain evidence="8 9">AK1</strain>
    </source>
</reference>
<evidence type="ECO:0000313" key="8">
    <source>
        <dbReference type="EMBL" id="EMT51557.1"/>
    </source>
</evidence>
<dbReference type="FunFam" id="3.30.70.270:FF:000001">
    <property type="entry name" value="Diguanylate cyclase domain protein"/>
    <property type="match status" value="1"/>
</dbReference>
<evidence type="ECO:0000256" key="6">
    <source>
        <dbReference type="SAM" id="Phobius"/>
    </source>
</evidence>
<dbReference type="PANTHER" id="PTHR45138">
    <property type="entry name" value="REGULATORY COMPONENTS OF SENSORY TRANSDUCTION SYSTEM"/>
    <property type="match status" value="1"/>
</dbReference>
<dbReference type="SUPFAM" id="SSF103190">
    <property type="entry name" value="Sensory domain-like"/>
    <property type="match status" value="2"/>
</dbReference>
<dbReference type="InterPro" id="IPR029787">
    <property type="entry name" value="Nucleotide_cyclase"/>
</dbReference>
<dbReference type="Pfam" id="PF00990">
    <property type="entry name" value="GGDEF"/>
    <property type="match status" value="1"/>
</dbReference>
<dbReference type="InterPro" id="IPR033479">
    <property type="entry name" value="dCache_1"/>
</dbReference>
<evidence type="ECO:0000256" key="1">
    <source>
        <dbReference type="ARBA" id="ARBA00004651"/>
    </source>
</evidence>
<evidence type="ECO:0000256" key="3">
    <source>
        <dbReference type="ARBA" id="ARBA00022692"/>
    </source>
</evidence>
<evidence type="ECO:0000259" key="7">
    <source>
        <dbReference type="PROSITE" id="PS50887"/>
    </source>
</evidence>
<dbReference type="Pfam" id="PF02743">
    <property type="entry name" value="dCache_1"/>
    <property type="match status" value="1"/>
</dbReference>
<dbReference type="GO" id="GO:0043709">
    <property type="term" value="P:cell adhesion involved in single-species biofilm formation"/>
    <property type="evidence" value="ECO:0007669"/>
    <property type="project" value="TreeGrafter"/>
</dbReference>
<dbReference type="EMBL" id="APBN01000007">
    <property type="protein sequence ID" value="EMT51557.1"/>
    <property type="molecule type" value="Genomic_DNA"/>
</dbReference>